<feature type="domain" description="WRKY19-like zinc finger" evidence="2">
    <location>
        <begin position="155"/>
        <end position="178"/>
    </location>
</feature>
<evidence type="ECO:0000313" key="6">
    <source>
        <dbReference type="Proteomes" id="UP000435112"/>
    </source>
</evidence>
<dbReference type="EMBL" id="QXFV01004277">
    <property type="protein sequence ID" value="KAE8970605.1"/>
    <property type="molecule type" value="Genomic_DNA"/>
</dbReference>
<accession>A0A6A3HTH8</accession>
<feature type="region of interest" description="Disordered" evidence="1">
    <location>
        <begin position="55"/>
        <end position="81"/>
    </location>
</feature>
<feature type="domain" description="WRKY19-like zinc finger" evidence="2">
    <location>
        <begin position="107"/>
        <end position="130"/>
    </location>
</feature>
<dbReference type="EMBL" id="QXFU01003613">
    <property type="protein sequence ID" value="KAE8974016.1"/>
    <property type="molecule type" value="Genomic_DNA"/>
</dbReference>
<feature type="domain" description="WRKY19-like zinc finger" evidence="2">
    <location>
        <begin position="134"/>
        <end position="154"/>
    </location>
</feature>
<dbReference type="PANTHER" id="PTHR31827">
    <property type="entry name" value="EMB|CAB89363.1"/>
    <property type="match status" value="1"/>
</dbReference>
<comment type="caution">
    <text evidence="4">The sequence shown here is derived from an EMBL/GenBank/DDBJ whole genome shotgun (WGS) entry which is preliminary data.</text>
</comment>
<dbReference type="AlphaFoldDB" id="A0A6A3HTH8"/>
<dbReference type="OrthoDB" id="158652at2759"/>
<gene>
    <name evidence="3" type="ORF">PR001_g27155</name>
    <name evidence="4" type="ORF">PR002_g26034</name>
</gene>
<evidence type="ECO:0000313" key="5">
    <source>
        <dbReference type="Proteomes" id="UP000429607"/>
    </source>
</evidence>
<evidence type="ECO:0000259" key="2">
    <source>
        <dbReference type="Pfam" id="PF24906"/>
    </source>
</evidence>
<dbReference type="Proteomes" id="UP000435112">
    <property type="component" value="Unassembled WGS sequence"/>
</dbReference>
<evidence type="ECO:0000256" key="1">
    <source>
        <dbReference type="SAM" id="MobiDB-lite"/>
    </source>
</evidence>
<dbReference type="Pfam" id="PF24906">
    <property type="entry name" value="Zf_WRKY19"/>
    <property type="match status" value="3"/>
</dbReference>
<sequence>MTSVSIALPPLTVFATFAARGSLQALASPTTPVSSPKLSLAFILDDCQTLQSPCSPASVQLQPSSAQRRSPKRPLSANEKRAARQCSVGGCTNYTIDRGLCFRHGGGKSCSMPGCTASAKHRGLCWKHGGSTLCTVGGCTRGAKSRGLCWSHGGGTKCSVADCQKTTISKGLCWTHGGGKCCAFEGCKRPASQRKHNCCAKHQPKKPKTSASQ</sequence>
<reference evidence="5 6" key="1">
    <citation type="submission" date="2018-09" db="EMBL/GenBank/DDBJ databases">
        <title>Genomic investigation of the strawberry pathogen Phytophthora fragariae indicates pathogenicity is determined by transcriptional variation in three key races.</title>
        <authorList>
            <person name="Adams T.M."/>
            <person name="Armitage A.D."/>
            <person name="Sobczyk M.K."/>
            <person name="Bates H.J."/>
            <person name="Dunwell J.M."/>
            <person name="Nellist C.F."/>
            <person name="Harrison R.J."/>
        </authorList>
    </citation>
    <scope>NUCLEOTIDE SEQUENCE [LARGE SCALE GENOMIC DNA]</scope>
    <source>
        <strain evidence="3 5">SCRP249</strain>
        <strain evidence="4 6">SCRP324</strain>
    </source>
</reference>
<dbReference type="InterPro" id="IPR056866">
    <property type="entry name" value="Znf_WRKY19"/>
</dbReference>
<protein>
    <recommendedName>
        <fullName evidence="2">WRKY19-like zinc finger domain-containing protein</fullName>
    </recommendedName>
</protein>
<dbReference type="PANTHER" id="PTHR31827:SF1">
    <property type="entry name" value="EMB|CAB89363.1"/>
    <property type="match status" value="1"/>
</dbReference>
<evidence type="ECO:0000313" key="3">
    <source>
        <dbReference type="EMBL" id="KAE8970605.1"/>
    </source>
</evidence>
<proteinExistence type="predicted"/>
<feature type="compositionally biased region" description="Polar residues" evidence="1">
    <location>
        <begin position="55"/>
        <end position="68"/>
    </location>
</feature>
<evidence type="ECO:0000313" key="4">
    <source>
        <dbReference type="EMBL" id="KAE8974016.1"/>
    </source>
</evidence>
<organism evidence="4 6">
    <name type="scientific">Phytophthora rubi</name>
    <dbReference type="NCBI Taxonomy" id="129364"/>
    <lineage>
        <taxon>Eukaryota</taxon>
        <taxon>Sar</taxon>
        <taxon>Stramenopiles</taxon>
        <taxon>Oomycota</taxon>
        <taxon>Peronosporomycetes</taxon>
        <taxon>Peronosporales</taxon>
        <taxon>Peronosporaceae</taxon>
        <taxon>Phytophthora</taxon>
    </lineage>
</organism>
<name>A0A6A3HTH8_9STRA</name>
<dbReference type="Proteomes" id="UP000429607">
    <property type="component" value="Unassembled WGS sequence"/>
</dbReference>